<dbReference type="InterPro" id="IPR055387">
    <property type="entry name" value="FANCA_arcN"/>
</dbReference>
<evidence type="ECO:0000259" key="3">
    <source>
        <dbReference type="Pfam" id="PF24783"/>
    </source>
</evidence>
<evidence type="ECO:0000259" key="2">
    <source>
        <dbReference type="Pfam" id="PF24781"/>
    </source>
</evidence>
<proteinExistence type="predicted"/>
<feature type="domain" description="Fanconi anaemia group A protein helical" evidence="2">
    <location>
        <begin position="497"/>
        <end position="577"/>
    </location>
</feature>
<dbReference type="EMBL" id="JBJQND010000012">
    <property type="protein sequence ID" value="KAL3858928.1"/>
    <property type="molecule type" value="Genomic_DNA"/>
</dbReference>
<feature type="domain" description="Fanconi anaemia group A protein arcN subdomain" evidence="3">
    <location>
        <begin position="605"/>
        <end position="841"/>
    </location>
</feature>
<dbReference type="Proteomes" id="UP001634394">
    <property type="component" value="Unassembled WGS sequence"/>
</dbReference>
<evidence type="ECO:0008006" key="6">
    <source>
        <dbReference type="Google" id="ProtNLM"/>
    </source>
</evidence>
<organism evidence="4 5">
    <name type="scientific">Sinanodonta woodiana</name>
    <name type="common">Chinese pond mussel</name>
    <name type="synonym">Anodonta woodiana</name>
    <dbReference type="NCBI Taxonomy" id="1069815"/>
    <lineage>
        <taxon>Eukaryota</taxon>
        <taxon>Metazoa</taxon>
        <taxon>Spiralia</taxon>
        <taxon>Lophotrochozoa</taxon>
        <taxon>Mollusca</taxon>
        <taxon>Bivalvia</taxon>
        <taxon>Autobranchia</taxon>
        <taxon>Heteroconchia</taxon>
        <taxon>Palaeoheterodonta</taxon>
        <taxon>Unionida</taxon>
        <taxon>Unionoidea</taxon>
        <taxon>Unionidae</taxon>
        <taxon>Unioninae</taxon>
        <taxon>Sinanodonta</taxon>
    </lineage>
</organism>
<dbReference type="InterPro" id="IPR003516">
    <property type="entry name" value="FANCA"/>
</dbReference>
<dbReference type="Pfam" id="PF24783">
    <property type="entry name" value="FANCA_arcN"/>
    <property type="match status" value="1"/>
</dbReference>
<keyword evidence="5" id="KW-1185">Reference proteome</keyword>
<feature type="domain" description="Fanconi anaemia group A protein N-terminal" evidence="1">
    <location>
        <begin position="209"/>
        <end position="477"/>
    </location>
</feature>
<dbReference type="PANTHER" id="PTHR12047">
    <property type="entry name" value="FANCONI ANEMIA GROUP A PROTEIN"/>
    <property type="match status" value="1"/>
</dbReference>
<protein>
    <recommendedName>
        <fullName evidence="6">Fanconi anemia group A protein</fullName>
    </recommendedName>
</protein>
<evidence type="ECO:0000313" key="4">
    <source>
        <dbReference type="EMBL" id="KAL3858928.1"/>
    </source>
</evidence>
<dbReference type="InterPro" id="IPR055386">
    <property type="entry name" value="FANCA_helical"/>
</dbReference>
<dbReference type="Pfam" id="PF15865">
    <property type="entry name" value="Fanconi_A_N"/>
    <property type="match status" value="1"/>
</dbReference>
<name>A0ABD3VEE4_SINWO</name>
<dbReference type="InterPro" id="IPR031729">
    <property type="entry name" value="Fanconi_A_N"/>
</dbReference>
<dbReference type="Pfam" id="PF24781">
    <property type="entry name" value="FANCA_helical"/>
    <property type="match status" value="1"/>
</dbReference>
<dbReference type="AlphaFoldDB" id="A0ABD3VEE4"/>
<gene>
    <name evidence="4" type="ORF">ACJMK2_009177</name>
</gene>
<evidence type="ECO:0000313" key="5">
    <source>
        <dbReference type="Proteomes" id="UP001634394"/>
    </source>
</evidence>
<accession>A0ABD3VEE4</accession>
<reference evidence="4 5" key="1">
    <citation type="submission" date="2024-11" db="EMBL/GenBank/DDBJ databases">
        <title>Chromosome-level genome assembly of the freshwater bivalve Anodonta woodiana.</title>
        <authorList>
            <person name="Chen X."/>
        </authorList>
    </citation>
    <scope>NUCLEOTIDE SEQUENCE [LARGE SCALE GENOMIC DNA]</scope>
    <source>
        <strain evidence="4">MN2024</strain>
        <tissue evidence="4">Gills</tissue>
    </source>
</reference>
<dbReference type="PANTHER" id="PTHR12047:SF2">
    <property type="entry name" value="FANCONI ANEMIA GROUP A PROTEIN"/>
    <property type="match status" value="1"/>
</dbReference>
<evidence type="ECO:0000259" key="1">
    <source>
        <dbReference type="Pfam" id="PF15865"/>
    </source>
</evidence>
<comment type="caution">
    <text evidence="4">The sequence shown here is derived from an EMBL/GenBank/DDBJ whole genome shotgun (WGS) entry which is preliminary data.</text>
</comment>
<sequence>MTTCGPYKRIPWDLVSQSRKTSRRQPLSENSHGMLWDTVFQLIDYHQDYDGLLIEASSLKRLKNEKDEAKSEDCNSTMFNKNIASLIFGGGNICKSSSDLHLSINCAARILSILPKSGQILDAYSKAEIQNVIHFIKELIMDSNFNQAKFLSLLFKEATLPLELLWILNMEAIVTYSVPYLYINILSVLPSELEHHLFFLNLIAILGTVFNIGFGEKKVNSEETAALNKACVGVLERVYFDVVEHPNDETETYCSWLSRAHSVMEISVETMKRGCVHLLSMMVSHRPEMKVSQAIQQQTEWAYGKIPISMIELFKQMLLPFEVTEVTHLLIQVLENREINWQMFLSLVSVTFVCLPESVKIFTDLIQKLLQDGLEACDTEKTISGLLLARHCCLQGPHVFHSYPEWYQRTFGDSTRSPANSRKTFTFLMKLLTDLVPFEAASHLKAHILRPLYVPSKCRDILSDYIILAKTRLADLKESLNVDGQCGDGSSSDKALEQVEKDVENSVCSFEINGKVSTSVMEASIFKKPYYIGRFLPTLLKPRLLPDVPDTRMKLIEAMRKMEKIPENLYNNYLKACKEETSKLLEGIIIDDDSDDDMSDKLQPPLCQFKNLLEQLTDVILDKNSCHGKTKLKVLELLSLVQEKLDNLSAFEKHEDVSNTIELDPTRTQIDWKNIQVVDIVLNFITRTVPSVYQSSQPQFLWLQQLVSISVQKRGFCRTLYARLWKLLVEQVSSLVEHHIEGLAALCVELYIAQENIPRVRITGREHQPEGSFTQILIQYLQMSTGTQMIFFLRFASLYLQYVFCAIDDPTVDSTNISAVILPDLVKKFAFMCTRCFPELRDLGRMIIHDDAVFPNKEWIFQLYSSKKFQQILQQIKLTFPEWVELEIKVHPEQDLLNVVERFDHYTWAVYTKYLPMEEKDGGCSNDYRLASGQTLEKLINLYTSQHLPVQECARCSEAQSLIRLTNGTEMVSVLQGLVISFHDENNADEDQLKIPTLPWLLDCLRKAVDSQEISTNAKVTAFFRLYMCLPSYLLFMDSLSPHSWVPLSMKRIIDLLNKILIHAENLKHIINRTNGLQKIFDLLEQIDSTFDEVETVFPASYGKDLDVSVISLALFSATLRRYNV</sequence>